<proteinExistence type="predicted"/>
<feature type="signal peptide" evidence="1">
    <location>
        <begin position="1"/>
        <end position="24"/>
    </location>
</feature>
<dbReference type="OrthoDB" id="5955575at2"/>
<gene>
    <name evidence="3" type="ORF">B7G54_18015</name>
    <name evidence="2" type="ORF">LMG29660_03359</name>
</gene>
<sequence>MQTLFRNSALGLLASLSCLSRAMATSEAPVELEIRQVDGNPAACLPVSDERAGSVIRIRTVGVARPTGPASPDLTYWWLEMPAEAEPVYLKRGECLVYGQKVKGAIVRTPPKPLDLDRTYYVSIIPGGDAGPVYGAAFCTLRQAVGGVHIAVPQRDRNPCALAH</sequence>
<evidence type="ECO:0000313" key="5">
    <source>
        <dbReference type="Proteomes" id="UP000494135"/>
    </source>
</evidence>
<protein>
    <recommendedName>
        <fullName evidence="6">Lipoprotein</fullName>
    </recommendedName>
</protein>
<evidence type="ECO:0000313" key="3">
    <source>
        <dbReference type="EMBL" id="ORT85130.1"/>
    </source>
</evidence>
<dbReference type="RefSeq" id="WP_085040358.1">
    <property type="nucleotide sequence ID" value="NZ_CADIKG010000007.1"/>
</dbReference>
<evidence type="ECO:0000313" key="2">
    <source>
        <dbReference type="EMBL" id="CAB3758193.1"/>
    </source>
</evidence>
<evidence type="ECO:0008006" key="6">
    <source>
        <dbReference type="Google" id="ProtNLM"/>
    </source>
</evidence>
<dbReference type="AlphaFoldDB" id="A0A1X1PG47"/>
<dbReference type="PROSITE" id="PS51257">
    <property type="entry name" value="PROKAR_LIPOPROTEIN"/>
    <property type="match status" value="1"/>
</dbReference>
<dbReference type="EMBL" id="NBYX01000008">
    <property type="protein sequence ID" value="ORT85130.1"/>
    <property type="molecule type" value="Genomic_DNA"/>
</dbReference>
<reference evidence="3 4" key="1">
    <citation type="submission" date="2017-04" db="EMBL/GenBank/DDBJ databases">
        <title>Burkholderia puraquae sp. nov., a novel Burkholderia cepacia complex species from hospital setting samples.</title>
        <authorList>
            <person name="Martina P."/>
            <person name="Leguizamon M."/>
            <person name="Prieto C."/>
            <person name="Sousa S."/>
            <person name="Montanaro P."/>
            <person name="Draghi W."/>
            <person name="Staembler M."/>
            <person name="Bettiol M."/>
            <person name="Figoli C."/>
            <person name="Palau J."/>
            <person name="Alvarez F."/>
            <person name="Benetti S."/>
            <person name="Anchat E."/>
            <person name="Vescina C."/>
            <person name="Ferreras J."/>
            <person name="Lasch P."/>
            <person name="Lagares A."/>
            <person name="Zorreguieta A."/>
            <person name="Yantorno O."/>
            <person name="Bosch A."/>
        </authorList>
    </citation>
    <scope>NUCLEOTIDE SEQUENCE [LARGE SCALE GENOMIC DNA]</scope>
    <source>
        <strain evidence="3 4">CAMPA 1040</strain>
    </source>
</reference>
<keyword evidence="1" id="KW-0732">Signal</keyword>
<dbReference type="EMBL" id="CADIKG010000007">
    <property type="protein sequence ID" value="CAB3758193.1"/>
    <property type="molecule type" value="Genomic_DNA"/>
</dbReference>
<feature type="chain" id="PRO_5044567596" description="Lipoprotein" evidence="1">
    <location>
        <begin position="25"/>
        <end position="164"/>
    </location>
</feature>
<dbReference type="Proteomes" id="UP000494135">
    <property type="component" value="Unassembled WGS sequence"/>
</dbReference>
<name>A0A1X1PG47_9BURK</name>
<evidence type="ECO:0000313" key="4">
    <source>
        <dbReference type="Proteomes" id="UP000193146"/>
    </source>
</evidence>
<reference evidence="2 5" key="2">
    <citation type="submission" date="2020-04" db="EMBL/GenBank/DDBJ databases">
        <authorList>
            <person name="De Canck E."/>
        </authorList>
    </citation>
    <scope>NUCLEOTIDE SEQUENCE [LARGE SCALE GENOMIC DNA]</scope>
    <source>
        <strain evidence="2 5">LMG 29660</strain>
    </source>
</reference>
<dbReference type="Proteomes" id="UP000193146">
    <property type="component" value="Unassembled WGS sequence"/>
</dbReference>
<accession>A0A1X1PG47</accession>
<evidence type="ECO:0000256" key="1">
    <source>
        <dbReference type="SAM" id="SignalP"/>
    </source>
</evidence>
<keyword evidence="4" id="KW-1185">Reference proteome</keyword>
<organism evidence="3 4">
    <name type="scientific">Burkholderia puraquae</name>
    <dbReference type="NCBI Taxonomy" id="1904757"/>
    <lineage>
        <taxon>Bacteria</taxon>
        <taxon>Pseudomonadati</taxon>
        <taxon>Pseudomonadota</taxon>
        <taxon>Betaproteobacteria</taxon>
        <taxon>Burkholderiales</taxon>
        <taxon>Burkholderiaceae</taxon>
        <taxon>Burkholderia</taxon>
        <taxon>Burkholderia cepacia complex</taxon>
    </lineage>
</organism>